<dbReference type="KEGG" id="hme:HFX_5050"/>
<evidence type="ECO:0000313" key="2">
    <source>
        <dbReference type="EMBL" id="AFK20887.1"/>
    </source>
</evidence>
<reference evidence="2" key="5">
    <citation type="submission" date="2014-05" db="EMBL/GenBank/DDBJ databases">
        <authorList>
            <person name="Wang L."/>
            <person name="Yang H."/>
            <person name="Xiang H."/>
        </authorList>
    </citation>
    <scope>NUCLEOTIDE SEQUENCE</scope>
    <source>
        <strain evidence="2">CGMCC 1.2087</strain>
        <plasmid evidence="2">pHM300</plasmid>
    </source>
</reference>
<evidence type="ECO:0000313" key="4">
    <source>
        <dbReference type="EMBL" id="EMA05323.1"/>
    </source>
</evidence>
<dbReference type="GeneID" id="40158467"/>
<keyword evidence="2" id="KW-0614">Plasmid</keyword>
<dbReference type="Proteomes" id="UP000006469">
    <property type="component" value="Plasmid pHM300"/>
</dbReference>
<gene>
    <name evidence="2" type="ordered locus">HFX_5050</name>
    <name evidence="3" type="ORF">BM92_18755</name>
    <name evidence="4" type="ORF">C439_00950</name>
    <name evidence="5" type="ORF">E6P09_18580</name>
</gene>
<sequence length="442" mass="48126">MTKKKSLLSSNRRTVLKKLGAIGIASTGLVSTTAAAADTKKDKFVSVGEAKRVAEQMIPHYGKTDSEFKPWQRGSPGSPTKYYTHTTDGGYDPAAYVFPVVGRGSSKEALGYITISARRTWAPVLEYSTAKPPGTRQESAKEKAQAMGDSPSGRLLYQGGVSYGVELSGQEMVHLGTHQKMVTRPDSDILGYDDDKQAVDTHARWENATKNSVSGMGTIAGSGSNQVGMTDYVWDAHVGDGVSGSDTGNGTGNRNDCSGCLGLDDDPWKDWDGCIPIAGTQIVMYHENIENTYSNRGKREKICDELHMEMKTGDDHSTKFKNIPGGFQDLNLTFVDNEYGANQELLISKNLFTSDIDKGQPLMINRPSDICNWGVCIESETGDDVDTSSKDKDSYDGHTVVAAGYQNGGDTLEVFTSWDTNRHNISYGSWGSRTQVTRVWTK</sequence>
<feature type="region of interest" description="Disordered" evidence="1">
    <location>
        <begin position="129"/>
        <end position="152"/>
    </location>
</feature>
<dbReference type="InterPro" id="IPR006311">
    <property type="entry name" value="TAT_signal"/>
</dbReference>
<evidence type="ECO:0008006" key="10">
    <source>
        <dbReference type="Google" id="ProtNLM"/>
    </source>
</evidence>
<reference evidence="2 6" key="2">
    <citation type="journal article" date="2012" name="J. Bacteriol.">
        <title>Complete genome sequence of the metabolically versatile halophilic archaeon Haloferax mediterranei, a poly(3-hydroxybutyrate-co-3-hydroxyvalerate) producer.</title>
        <authorList>
            <person name="Han J."/>
            <person name="Zhang F."/>
            <person name="Hou J."/>
            <person name="Liu X."/>
            <person name="Li M."/>
            <person name="Liu H."/>
            <person name="Cai L."/>
            <person name="Zhang B."/>
            <person name="Chen Y."/>
            <person name="Zhou J."/>
            <person name="Hu S."/>
            <person name="Xiang H."/>
        </authorList>
    </citation>
    <scope>NUCLEOTIDE SEQUENCE [LARGE SCALE GENOMIC DNA]</scope>
    <source>
        <strain evidence="6">ATCC 33500 / DSM 1411 / JCM 8866 / NBRC 14739 / NCIMB 2177 / R-4</strain>
        <strain evidence="2">CGMCC 1.2087</strain>
        <plasmid evidence="6">pHM300</plasmid>
    </source>
</reference>
<geneLocation type="plasmid" evidence="3 8">
    <name>HMPLAS2</name>
</geneLocation>
<accession>I3R9H7</accession>
<evidence type="ECO:0000313" key="8">
    <source>
        <dbReference type="Proteomes" id="UP000027075"/>
    </source>
</evidence>
<dbReference type="AlphaFoldDB" id="I3R9H7"/>
<reference evidence="3 8" key="4">
    <citation type="submission" date="2014-04" db="EMBL/GenBank/DDBJ databases">
        <title>Transcriptional profiles of Haloferax mediterranei on the basis of nitrogen availability.</title>
        <authorList>
            <person name="Bautista V."/>
        </authorList>
    </citation>
    <scope>NUCLEOTIDE SEQUENCE [LARGE SCALE GENOMIC DNA]</scope>
    <source>
        <strain evidence="3">ATCC 33500</strain>
        <strain evidence="8">ATCC 33500 / DSM 1411 / JCM 8866 / NBRC 14739 / NCIMB 2177 / R-4</strain>
        <plasmid evidence="3">HMPLAS2</plasmid>
        <plasmid evidence="8">Plasmid HMPLAS2</plasmid>
    </source>
</reference>
<organism evidence="2 6">
    <name type="scientific">Haloferax mediterranei (strain ATCC 33500 / DSM 1411 / JCM 8866 / NBRC 14739 / NCIMB 2177 / R-4)</name>
    <name type="common">Halobacterium mediterranei</name>
    <dbReference type="NCBI Taxonomy" id="523841"/>
    <lineage>
        <taxon>Archaea</taxon>
        <taxon>Methanobacteriati</taxon>
        <taxon>Methanobacteriota</taxon>
        <taxon>Stenosarchaea group</taxon>
        <taxon>Halobacteria</taxon>
        <taxon>Halobacteriales</taxon>
        <taxon>Haloferacaceae</taxon>
        <taxon>Haloferax</taxon>
    </lineage>
</organism>
<evidence type="ECO:0000313" key="3">
    <source>
        <dbReference type="EMBL" id="AHZ24244.1"/>
    </source>
</evidence>
<dbReference type="Proteomes" id="UP000027075">
    <property type="component" value="Plasmid HMPLAS2"/>
</dbReference>
<evidence type="ECO:0000313" key="5">
    <source>
        <dbReference type="EMBL" id="QCQ77316.1"/>
    </source>
</evidence>
<evidence type="ECO:0000256" key="1">
    <source>
        <dbReference type="SAM" id="MobiDB-lite"/>
    </source>
</evidence>
<keyword evidence="7" id="KW-1185">Reference proteome</keyword>
<dbReference type="Proteomes" id="UP000011603">
    <property type="component" value="Unassembled WGS sequence"/>
</dbReference>
<dbReference type="PROSITE" id="PS51318">
    <property type="entry name" value="TAT"/>
    <property type="match status" value="1"/>
</dbReference>
<dbReference type="EMBL" id="AOLO01000001">
    <property type="protein sequence ID" value="EMA05323.1"/>
    <property type="molecule type" value="Genomic_DNA"/>
</dbReference>
<dbReference type="EMBL" id="CP007553">
    <property type="protein sequence ID" value="AHZ24244.1"/>
    <property type="molecule type" value="Genomic_DNA"/>
</dbReference>
<evidence type="ECO:0000313" key="9">
    <source>
        <dbReference type="Proteomes" id="UP000299011"/>
    </source>
</evidence>
<evidence type="ECO:0000313" key="6">
    <source>
        <dbReference type="Proteomes" id="UP000006469"/>
    </source>
</evidence>
<dbReference type="EMBL" id="CP001870">
    <property type="protein sequence ID" value="AFK20887.1"/>
    <property type="molecule type" value="Genomic_DNA"/>
</dbReference>
<reference evidence="2" key="1">
    <citation type="journal article" date="2012" name="Appl. Environ. Microbiol.">
        <title>Identification of the haloarchaeal phasin (PhaP) that functions in polyhydroxyalkanoate accumulation and granule formation in Haloferax mediterranei.</title>
        <authorList>
            <person name="Cai S."/>
            <person name="Cai L."/>
            <person name="Liu H."/>
            <person name="Liu X."/>
            <person name="Han J."/>
            <person name="Zhou J."/>
            <person name="Xiang H."/>
        </authorList>
    </citation>
    <scope>NUCLEOTIDE SEQUENCE</scope>
    <source>
        <strain evidence="2">CGMCC 1.2087</strain>
    </source>
</reference>
<dbReference type="HOGENOM" id="CLU_661597_0_0_2"/>
<geneLocation type="plasmid" evidence="2 6">
    <name>pHM300</name>
</geneLocation>
<protein>
    <recommendedName>
        <fullName evidence="10">Peptidase C39-like domain-containing protein</fullName>
    </recommendedName>
</protein>
<geneLocation type="plasmid" evidence="5 9">
    <name>pHME322</name>
</geneLocation>
<name>I3R9H7_HALMT</name>
<dbReference type="RefSeq" id="WP_004056395.1">
    <property type="nucleotide sequence ID" value="NC_017943.1"/>
</dbReference>
<reference evidence="4 7" key="3">
    <citation type="journal article" date="2014" name="PLoS Genet.">
        <title>Phylogenetically driven sequencing of extremely halophilic archaea reveals strategies for static and dynamic osmo-response.</title>
        <authorList>
            <person name="Becker E.A."/>
            <person name="Seitzer P.M."/>
            <person name="Tritt A."/>
            <person name="Larsen D."/>
            <person name="Krusor M."/>
            <person name="Yao A.I."/>
            <person name="Wu D."/>
            <person name="Madern D."/>
            <person name="Eisen J.A."/>
            <person name="Darling A.E."/>
            <person name="Facciotti M.T."/>
        </authorList>
    </citation>
    <scope>NUCLEOTIDE SEQUENCE [LARGE SCALE GENOMIC DNA]</scope>
    <source>
        <strain evidence="4">ATCC 33500</strain>
        <strain evidence="7">ATCC 33500 / DSM 1411 / JCM 8866 / NBRC 14739 / NCIMB 2177 / R-4</strain>
    </source>
</reference>
<dbReference type="EMBL" id="CP039141">
    <property type="protein sequence ID" value="QCQ77316.1"/>
    <property type="molecule type" value="Genomic_DNA"/>
</dbReference>
<dbReference type="OrthoDB" id="97769at2157"/>
<reference evidence="5 9" key="6">
    <citation type="submission" date="2019-04" db="EMBL/GenBank/DDBJ databases">
        <title>Methylomes of two halophilic Archaea, Haloarcula marismortui and Haloferax mediterranei.</title>
        <authorList>
            <person name="DasSarma S."/>
            <person name="DasSarma P."/>
            <person name="DasSarma S."/>
            <person name="Fomenkov A."/>
            <person name="Vincze T."/>
            <person name="Anton B.P."/>
            <person name="Roberts R.J."/>
        </authorList>
    </citation>
    <scope>NUCLEOTIDE SEQUENCE [LARGE SCALE GENOMIC DNA]</scope>
    <source>
        <strain evidence="5">ATCC 33500</strain>
        <strain evidence="9">ATCC 33500 / DSM 1411 / JCM 8866 / NBRC 14739 / NCIMB 2177 / R-4</strain>
        <plasmid evidence="5 9">pHME322</plasmid>
    </source>
</reference>
<dbReference type="Proteomes" id="UP000299011">
    <property type="component" value="Plasmid pHME322"/>
</dbReference>
<proteinExistence type="predicted"/>
<evidence type="ECO:0000313" key="7">
    <source>
        <dbReference type="Proteomes" id="UP000011603"/>
    </source>
</evidence>
<dbReference type="PATRIC" id="fig|523841.21.peg.191"/>